<dbReference type="InterPro" id="IPR046673">
    <property type="entry name" value="ToxA_N"/>
</dbReference>
<feature type="compositionally biased region" description="Basic and acidic residues" evidence="1">
    <location>
        <begin position="1"/>
        <end position="15"/>
    </location>
</feature>
<dbReference type="AlphaFoldDB" id="A0AAU8E0M1"/>
<dbReference type="RefSeq" id="WP_339552494.1">
    <property type="nucleotide sequence ID" value="NZ_CP159258.1"/>
</dbReference>
<feature type="region of interest" description="Disordered" evidence="1">
    <location>
        <begin position="1"/>
        <end position="21"/>
    </location>
</feature>
<dbReference type="Pfam" id="PF20178">
    <property type="entry name" value="ToxA_N"/>
    <property type="match status" value="1"/>
</dbReference>
<dbReference type="EMBL" id="CP159258">
    <property type="protein sequence ID" value="XCG73699.1"/>
    <property type="molecule type" value="Genomic_DNA"/>
</dbReference>
<feature type="domain" description="Dermonecrotic toxin N-terminal" evidence="2">
    <location>
        <begin position="27"/>
        <end position="209"/>
    </location>
</feature>
<organism evidence="3">
    <name type="scientific">Pseudomonas sp. MYb327</name>
    <dbReference type="NCBI Taxonomy" id="2745230"/>
    <lineage>
        <taxon>Bacteria</taxon>
        <taxon>Pseudomonadati</taxon>
        <taxon>Pseudomonadota</taxon>
        <taxon>Gammaproteobacteria</taxon>
        <taxon>Pseudomonadales</taxon>
        <taxon>Pseudomonadaceae</taxon>
        <taxon>Pseudomonas</taxon>
    </lineage>
</organism>
<sequence>MTEHSETSETRELLKKSQIIHQTSRGPTVDEVAHQILRQALRSLYPKRDIDPDRTMIGTPQWQAVEGHLVAMPTQFESLTHALVRQFFSASTANYLEGEHFLTVNPTATPVVHLDIDVEAIAGLLNDYSPLLFVAFGERQLDYWNSTRHQVPHWQELSAALRKALHVQGADGWDDDQCRVARAVSRHPDKQSRQNHDPTLSAIQVCLIDIDTVDAQGKVRHLILGGAAVVTGRYKQRDLVMMYTVEKGYETFDSLKKLGDSLPARIDVQPAGQNLQWQLFEPEGNFFDHMAWALIATQLDAITAISRESLVAEADDDIASAPVVEHTSGPEKNVLTRLDGSIPDWLFGASAADLDQYSQSINALGMLYKQTDKTLLRIAPITTYAQNRMREAIIADKPSAASLPLDSLDITVTNSFETGGLTLPNPLDVHIETLGEYAFAQ</sequence>
<evidence type="ECO:0000256" key="1">
    <source>
        <dbReference type="SAM" id="MobiDB-lite"/>
    </source>
</evidence>
<reference evidence="3" key="1">
    <citation type="submission" date="2024-06" db="EMBL/GenBank/DDBJ databases">
        <title>The Caenorhabditis elegans bacterial microbiome influences microsporidia infection through nutrient limitation and inhibiting parasite invasion.</title>
        <authorList>
            <person name="Tamim El Jarkass H."/>
            <person name="Castelblanco S."/>
            <person name="Kaur M."/>
            <person name="Wan Y.C."/>
            <person name="Ellis A.E."/>
            <person name="Sheldon R.D."/>
            <person name="Lien E.C."/>
            <person name="Burton N.O."/>
            <person name="Wright G.D."/>
            <person name="Reinke A.W."/>
        </authorList>
    </citation>
    <scope>NUCLEOTIDE SEQUENCE</scope>
    <source>
        <strain evidence="3">MYb327</strain>
    </source>
</reference>
<protein>
    <submittedName>
        <fullName evidence="3">DUF6543 domain-containing protein</fullName>
    </submittedName>
</protein>
<evidence type="ECO:0000259" key="2">
    <source>
        <dbReference type="Pfam" id="PF20178"/>
    </source>
</evidence>
<gene>
    <name evidence="3" type="ORF">ABVN21_23590</name>
</gene>
<proteinExistence type="predicted"/>
<accession>A0AAU8E0M1</accession>
<evidence type="ECO:0000313" key="3">
    <source>
        <dbReference type="EMBL" id="XCG73699.1"/>
    </source>
</evidence>
<name>A0AAU8E0M1_9PSED</name>